<name>A0AAW7X9E4_9GAMM</name>
<feature type="domain" description="DnaT DNA-binding" evidence="1">
    <location>
        <begin position="289"/>
        <end position="353"/>
    </location>
</feature>
<gene>
    <name evidence="2" type="ORF">Q4521_13485</name>
</gene>
<dbReference type="Gene3D" id="1.10.8.1180">
    <property type="match status" value="3"/>
</dbReference>
<dbReference type="InterPro" id="IPR040480">
    <property type="entry name" value="DnaT_DNA_bind"/>
</dbReference>
<protein>
    <submittedName>
        <fullName evidence="2">DnaT-like ssDNA-binding domain-containing protein</fullName>
    </submittedName>
</protein>
<comment type="caution">
    <text evidence="2">The sequence shown here is derived from an EMBL/GenBank/DDBJ whole genome shotgun (WGS) entry which is preliminary data.</text>
</comment>
<dbReference type="EMBL" id="JAUOPB010000009">
    <property type="protein sequence ID" value="MDO6423487.1"/>
    <property type="molecule type" value="Genomic_DNA"/>
</dbReference>
<evidence type="ECO:0000313" key="2">
    <source>
        <dbReference type="EMBL" id="MDO6423487.1"/>
    </source>
</evidence>
<reference evidence="2" key="1">
    <citation type="submission" date="2023-07" db="EMBL/GenBank/DDBJ databases">
        <title>Genome content predicts the carbon catabolic preferences of heterotrophic bacteria.</title>
        <authorList>
            <person name="Gralka M."/>
        </authorList>
    </citation>
    <scope>NUCLEOTIDE SEQUENCE</scope>
    <source>
        <strain evidence="2">I3M17_2</strain>
    </source>
</reference>
<proteinExistence type="predicted"/>
<sequence length="384" mass="43934">MKSSLVPEKTIAVPPSLAATIGLEEAVMLAVLADLGPLAEARPNNGYTWLTIATEHLAEATPFWDAREVQRVCQSLRDKGILLIGSAHFGSEPSFKFAYNERSEAPAQTGRTPIVSMPQKGPTIRAEEAQVDEISQSFGKNFLGANWRPSRDTLTQLAQHNIPEHFALEQLPNFITYWRERREAHRSWGAKFVQHVIFKWRDFESKRNQKDQAIAMHAAWQPSLDAMDVLTVHAGISRGFVEDAIPEFVLYWQERGDVLKTWNSKFIQHVRLQWKKYNSAVEHSTDPKPIPENWQPSNDVYDVLRLANIDLAFAQSVLPEFILYWRDSKQVHTSWNTRFLQHVKFHWAKRLANGTATNNGTQPAQRSTREISIEEQLTDRSWAV</sequence>
<feature type="domain" description="DnaT DNA-binding" evidence="1">
    <location>
        <begin position="215"/>
        <end position="280"/>
    </location>
</feature>
<evidence type="ECO:0000259" key="1">
    <source>
        <dbReference type="Pfam" id="PF17948"/>
    </source>
</evidence>
<organism evidence="2 3">
    <name type="scientific">Saccharophagus degradans</name>
    <dbReference type="NCBI Taxonomy" id="86304"/>
    <lineage>
        <taxon>Bacteria</taxon>
        <taxon>Pseudomonadati</taxon>
        <taxon>Pseudomonadota</taxon>
        <taxon>Gammaproteobacteria</taxon>
        <taxon>Cellvibrionales</taxon>
        <taxon>Cellvibrionaceae</taxon>
        <taxon>Saccharophagus</taxon>
    </lineage>
</organism>
<dbReference type="RefSeq" id="WP_280946369.1">
    <property type="nucleotide sequence ID" value="NZ_CP123764.1"/>
</dbReference>
<dbReference type="Proteomes" id="UP001169760">
    <property type="component" value="Unassembled WGS sequence"/>
</dbReference>
<dbReference type="AlphaFoldDB" id="A0AAW7X9E4"/>
<evidence type="ECO:0000313" key="3">
    <source>
        <dbReference type="Proteomes" id="UP001169760"/>
    </source>
</evidence>
<accession>A0AAW7X9E4</accession>
<dbReference type="Pfam" id="PF17948">
    <property type="entry name" value="DnaT"/>
    <property type="match status" value="3"/>
</dbReference>
<feature type="domain" description="DnaT DNA-binding" evidence="1">
    <location>
        <begin position="145"/>
        <end position="206"/>
    </location>
</feature>